<sequence>MAKTLVIVESPAKAKTINKYLPKGYKVQATMGHVRDLPKSKLGIDLENNFEPSYVTIRGKGDILKKMKSEAKKSDMVLLATDPDREGEAISWHIANYLNLTKEGSARIEFHEITKNAIRNAIKSQREINMDIVDAQQARRILDRLVGYSISPLLWKKIKKGLSAGRVQSVATKIIVDREKEIMDFVSREYWTLQLKVAIKEDGKDIFTARYHGVDGKKKDIDSEDELKEILDNLKKDPILVTDVKKGKKNRKPPNPFTTSTLQQEAFKKLNFSTKKTMSLAQQLYEGLNIEGKGSVGLITYMRTDSIRVSDEAKDNCRAYIEDNFGKEYLGTDVRKNKAKNVQDAHEAIRPTSMEFDPKLIKSSLKRDQYRLYKLIWDRFTASHMSNGVYDTTSVDISCGKYRFKASDSQLVFKGFMKVYDVEEEEDDEKDKGKDKELIPAITKGDILDMKDLIKEQKFTNPPPRYTEATLVKTLEEKGIGRPSTYSPTIQTILARGYVENIEKKFQPTELGIMVTELMEEYFSQIVDLDFTADMEASLDKIAEGDTKWQEIIGFFYKDFAKDLQHAEKVMEKIVIEDPVSDVECDKCGRMMVIKTGRYGKFLACPGFPECRNTKTIVEDLGIACPECENGSIVAKKSKKGRVFYGCTNYPECNFMVWDKPVKDEKCPKCDSLLLQKGYSKMTKTYCSNKDCDYVKK</sequence>
<name>A0A1M4S631_9FIRM</name>
<feature type="site" description="Interaction with DNA" evidence="10">
    <location>
        <position position="496"/>
    </location>
</feature>
<evidence type="ECO:0000256" key="9">
    <source>
        <dbReference type="ARBA" id="ARBA00023235"/>
    </source>
</evidence>
<evidence type="ECO:0000256" key="10">
    <source>
        <dbReference type="HAMAP-Rule" id="MF_00952"/>
    </source>
</evidence>
<dbReference type="InterPro" id="IPR023405">
    <property type="entry name" value="Topo_IA_core_domain"/>
</dbReference>
<evidence type="ECO:0000259" key="11">
    <source>
        <dbReference type="PROSITE" id="PS50880"/>
    </source>
</evidence>
<gene>
    <name evidence="10" type="primary">topA</name>
    <name evidence="13" type="ORF">SAMN02746064_00096</name>
</gene>
<keyword evidence="8 10" id="KW-0238">DNA-binding</keyword>
<dbReference type="PANTHER" id="PTHR42785:SF1">
    <property type="entry name" value="DNA TOPOISOMERASE"/>
    <property type="match status" value="1"/>
</dbReference>
<dbReference type="OrthoDB" id="9804262at2"/>
<keyword evidence="6" id="KW-0460">Magnesium</keyword>
<evidence type="ECO:0000256" key="6">
    <source>
        <dbReference type="ARBA" id="ARBA00022842"/>
    </source>
</evidence>
<dbReference type="GO" id="GO:0008270">
    <property type="term" value="F:zinc ion binding"/>
    <property type="evidence" value="ECO:0007669"/>
    <property type="project" value="UniProtKB-KW"/>
</dbReference>
<feature type="region of interest" description="Interaction with DNA" evidence="10">
    <location>
        <begin position="163"/>
        <end position="168"/>
    </location>
</feature>
<feature type="site" description="Interaction with DNA" evidence="10">
    <location>
        <position position="143"/>
    </location>
</feature>
<dbReference type="CDD" id="cd03363">
    <property type="entry name" value="TOPRIM_TopoIA_TopoI"/>
    <property type="match status" value="1"/>
</dbReference>
<accession>A0A1M4S631</accession>
<dbReference type="InterPro" id="IPR023406">
    <property type="entry name" value="Topo_IA_AS"/>
</dbReference>
<comment type="subunit">
    <text evidence="10">Monomer.</text>
</comment>
<dbReference type="CDD" id="cd00186">
    <property type="entry name" value="TOP1Ac"/>
    <property type="match status" value="1"/>
</dbReference>
<evidence type="ECO:0000256" key="5">
    <source>
        <dbReference type="ARBA" id="ARBA00022833"/>
    </source>
</evidence>
<keyword evidence="7 10" id="KW-0799">Topoisomerase</keyword>
<dbReference type="InterPro" id="IPR006171">
    <property type="entry name" value="TOPRIM_dom"/>
</dbReference>
<dbReference type="HAMAP" id="MF_00952">
    <property type="entry name" value="Topoisom_1_prok"/>
    <property type="match status" value="1"/>
</dbReference>
<dbReference type="Gene3D" id="3.30.65.10">
    <property type="entry name" value="Bacterial Topoisomerase I, domain 1"/>
    <property type="match status" value="2"/>
</dbReference>
<dbReference type="SMART" id="SM00437">
    <property type="entry name" value="TOP1Ac"/>
    <property type="match status" value="1"/>
</dbReference>
<dbReference type="Gene3D" id="1.10.290.10">
    <property type="entry name" value="Topoisomerase I, domain 4"/>
    <property type="match status" value="1"/>
</dbReference>
<feature type="site" description="Interaction with DNA" evidence="10">
    <location>
        <position position="155"/>
    </location>
</feature>
<evidence type="ECO:0000313" key="14">
    <source>
        <dbReference type="Proteomes" id="UP000184251"/>
    </source>
</evidence>
<dbReference type="InterPro" id="IPR013826">
    <property type="entry name" value="Topo_IA_cen_sub3"/>
</dbReference>
<dbReference type="PROSITE" id="PS50880">
    <property type="entry name" value="TOPRIM"/>
    <property type="match status" value="1"/>
</dbReference>
<dbReference type="PROSITE" id="PS52039">
    <property type="entry name" value="TOPO_IA_2"/>
    <property type="match status" value="1"/>
</dbReference>
<comment type="function">
    <text evidence="10">Releases the supercoiling and torsional tension of DNA, which is introduced during the DNA replication and transcription, by transiently cleaving and rejoining one strand of the DNA duplex. Introduces a single-strand break via transesterification at a target site in duplex DNA. The scissile phosphodiester is attacked by the catalytic tyrosine of the enzyme, resulting in the formation of a DNA-(5'-phosphotyrosyl)-enzyme intermediate and the expulsion of a 3'-OH DNA strand. The free DNA strand then undergoes passage around the unbroken strand, thus removing DNA supercoils. Finally, in the religation step, the DNA 3'-OH attacks the covalent intermediate to expel the active-site tyrosine and restore the DNA phosphodiester backbone.</text>
</comment>
<dbReference type="InterPro" id="IPR028612">
    <property type="entry name" value="Topoisom_1_IA"/>
</dbReference>
<dbReference type="GO" id="GO:0006265">
    <property type="term" value="P:DNA topological change"/>
    <property type="evidence" value="ECO:0007669"/>
    <property type="project" value="UniProtKB-UniRule"/>
</dbReference>
<keyword evidence="9 10" id="KW-0413">Isomerase</keyword>
<dbReference type="Proteomes" id="UP000184251">
    <property type="component" value="Unassembled WGS sequence"/>
</dbReference>
<dbReference type="InterPro" id="IPR013824">
    <property type="entry name" value="Topo_IA_cen_sub1"/>
</dbReference>
<feature type="site" description="Interaction with DNA" evidence="10">
    <location>
        <position position="303"/>
    </location>
</feature>
<dbReference type="STRING" id="1120975.SAMN02746064_00096"/>
<feature type="domain" description="Topo IA-type catalytic" evidence="12">
    <location>
        <begin position="129"/>
        <end position="564"/>
    </location>
</feature>
<evidence type="ECO:0000256" key="7">
    <source>
        <dbReference type="ARBA" id="ARBA00023029"/>
    </source>
</evidence>
<dbReference type="AlphaFoldDB" id="A0A1M4S631"/>
<dbReference type="Pfam" id="PF01396">
    <property type="entry name" value="Zn_ribbon_Top1"/>
    <property type="match status" value="3"/>
</dbReference>
<dbReference type="EC" id="5.6.2.1" evidence="10"/>
<dbReference type="InterPro" id="IPR013497">
    <property type="entry name" value="Topo_IA_cen"/>
</dbReference>
<dbReference type="Pfam" id="PF01751">
    <property type="entry name" value="Toprim"/>
    <property type="match status" value="1"/>
</dbReference>
<protein>
    <recommendedName>
        <fullName evidence="10">DNA topoisomerase 1</fullName>
        <ecNumber evidence="10">5.6.2.1</ecNumber>
    </recommendedName>
    <alternativeName>
        <fullName evidence="10">DNA topoisomerase I</fullName>
    </alternativeName>
</protein>
<dbReference type="Gene3D" id="3.40.50.140">
    <property type="match status" value="1"/>
</dbReference>
<dbReference type="InterPro" id="IPR003602">
    <property type="entry name" value="Topo_IA_DNA-bd_dom"/>
</dbReference>
<dbReference type="SMART" id="SM00493">
    <property type="entry name" value="TOPRIM"/>
    <property type="match status" value="1"/>
</dbReference>
<dbReference type="GO" id="GO:0003917">
    <property type="term" value="F:DNA topoisomerase type I (single strand cut, ATP-independent) activity"/>
    <property type="evidence" value="ECO:0007669"/>
    <property type="project" value="UniProtKB-UniRule"/>
</dbReference>
<dbReference type="InterPro" id="IPR003601">
    <property type="entry name" value="Topo_IA_2"/>
</dbReference>
<dbReference type="EMBL" id="FQTU01000001">
    <property type="protein sequence ID" value="SHE27656.1"/>
    <property type="molecule type" value="Genomic_DNA"/>
</dbReference>
<organism evidence="13 14">
    <name type="scientific">Alkalibacter saccharofermentans DSM 14828</name>
    <dbReference type="NCBI Taxonomy" id="1120975"/>
    <lineage>
        <taxon>Bacteria</taxon>
        <taxon>Bacillati</taxon>
        <taxon>Bacillota</taxon>
        <taxon>Clostridia</taxon>
        <taxon>Eubacteriales</taxon>
        <taxon>Eubacteriaceae</taxon>
        <taxon>Alkalibacter</taxon>
    </lineage>
</organism>
<evidence type="ECO:0000256" key="8">
    <source>
        <dbReference type="ARBA" id="ARBA00023125"/>
    </source>
</evidence>
<evidence type="ECO:0000256" key="3">
    <source>
        <dbReference type="ARBA" id="ARBA00022723"/>
    </source>
</evidence>
<feature type="site" description="Interaction with DNA" evidence="10">
    <location>
        <position position="139"/>
    </location>
</feature>
<dbReference type="Pfam" id="PF01131">
    <property type="entry name" value="Topoisom_bac"/>
    <property type="match status" value="1"/>
</dbReference>
<dbReference type="InterPro" id="IPR034149">
    <property type="entry name" value="TOPRIM_TopoI"/>
</dbReference>
<keyword evidence="4" id="KW-0863">Zinc-finger</keyword>
<evidence type="ECO:0000259" key="12">
    <source>
        <dbReference type="PROSITE" id="PS52039"/>
    </source>
</evidence>
<dbReference type="SMART" id="SM00436">
    <property type="entry name" value="TOP1Bc"/>
    <property type="match status" value="1"/>
</dbReference>
<dbReference type="InterPro" id="IPR013498">
    <property type="entry name" value="Topo_IA_Znf"/>
</dbReference>
<feature type="site" description="Interaction with DNA" evidence="10">
    <location>
        <position position="33"/>
    </location>
</feature>
<dbReference type="NCBIfam" id="TIGR01051">
    <property type="entry name" value="topA_bact"/>
    <property type="match status" value="1"/>
</dbReference>
<proteinExistence type="inferred from homology"/>
<feature type="active site" description="O-(5'-phospho-DNA)-tyrosine intermediate" evidence="10">
    <location>
        <position position="301"/>
    </location>
</feature>
<keyword evidence="5" id="KW-0862">Zinc</keyword>
<dbReference type="PRINTS" id="PR00417">
    <property type="entry name" value="PRTPISMRASEI"/>
</dbReference>
<comment type="catalytic activity">
    <reaction evidence="1 10">
        <text>ATP-independent breakage of single-stranded DNA, followed by passage and rejoining.</text>
        <dbReference type="EC" id="5.6.2.1"/>
    </reaction>
</comment>
<feature type="domain" description="Toprim" evidence="11">
    <location>
        <begin position="3"/>
        <end position="113"/>
    </location>
</feature>
<evidence type="ECO:0000256" key="1">
    <source>
        <dbReference type="ARBA" id="ARBA00000213"/>
    </source>
</evidence>
<dbReference type="Gene3D" id="2.70.20.10">
    <property type="entry name" value="Topoisomerase I, domain 3"/>
    <property type="match status" value="1"/>
</dbReference>
<dbReference type="InterPro" id="IPR013825">
    <property type="entry name" value="Topo_IA_cen_sub2"/>
</dbReference>
<dbReference type="PROSITE" id="PS00396">
    <property type="entry name" value="TOPO_IA_1"/>
    <property type="match status" value="1"/>
</dbReference>
<feature type="site" description="Interaction with DNA" evidence="10">
    <location>
        <position position="148"/>
    </location>
</feature>
<comment type="similarity">
    <text evidence="2 10">Belongs to the type IA topoisomerase family.</text>
</comment>
<dbReference type="GO" id="GO:0003677">
    <property type="term" value="F:DNA binding"/>
    <property type="evidence" value="ECO:0007669"/>
    <property type="project" value="UniProtKB-KW"/>
</dbReference>
<dbReference type="InterPro" id="IPR005733">
    <property type="entry name" value="TopoI_bac-type"/>
</dbReference>
<dbReference type="InterPro" id="IPR000380">
    <property type="entry name" value="Topo_IA"/>
</dbReference>
<reference evidence="13 14" key="1">
    <citation type="submission" date="2016-11" db="EMBL/GenBank/DDBJ databases">
        <authorList>
            <person name="Jaros S."/>
            <person name="Januszkiewicz K."/>
            <person name="Wedrychowicz H."/>
        </authorList>
    </citation>
    <scope>NUCLEOTIDE SEQUENCE [LARGE SCALE GENOMIC DNA]</scope>
    <source>
        <strain evidence="13 14">DSM 14828</strain>
    </source>
</reference>
<dbReference type="GO" id="GO:0005694">
    <property type="term" value="C:chromosome"/>
    <property type="evidence" value="ECO:0007669"/>
    <property type="project" value="InterPro"/>
</dbReference>
<feature type="site" description="Interaction with DNA" evidence="10">
    <location>
        <position position="140"/>
    </location>
</feature>
<dbReference type="RefSeq" id="WP_073269103.1">
    <property type="nucleotide sequence ID" value="NZ_FQTU01000001.1"/>
</dbReference>
<dbReference type="SUPFAM" id="SSF56712">
    <property type="entry name" value="Prokaryotic type I DNA topoisomerase"/>
    <property type="match status" value="1"/>
</dbReference>
<evidence type="ECO:0000256" key="4">
    <source>
        <dbReference type="ARBA" id="ARBA00022771"/>
    </source>
</evidence>
<evidence type="ECO:0000256" key="2">
    <source>
        <dbReference type="ARBA" id="ARBA00009446"/>
    </source>
</evidence>
<dbReference type="SUPFAM" id="SSF57783">
    <property type="entry name" value="Zinc beta-ribbon"/>
    <property type="match status" value="1"/>
</dbReference>
<dbReference type="PANTHER" id="PTHR42785">
    <property type="entry name" value="DNA TOPOISOMERASE, TYPE IA, CORE"/>
    <property type="match status" value="1"/>
</dbReference>
<keyword evidence="14" id="KW-1185">Reference proteome</keyword>
<keyword evidence="3" id="KW-0479">Metal-binding</keyword>
<evidence type="ECO:0000313" key="13">
    <source>
        <dbReference type="EMBL" id="SHE27656.1"/>
    </source>
</evidence>
<dbReference type="Gene3D" id="1.10.460.10">
    <property type="entry name" value="Topoisomerase I, domain 2"/>
    <property type="match status" value="1"/>
</dbReference>